<dbReference type="Gene3D" id="3.30.70.2610">
    <property type="match status" value="1"/>
</dbReference>
<keyword evidence="8 9" id="KW-0539">Nucleus</keyword>
<evidence type="ECO:0000256" key="4">
    <source>
        <dbReference type="ARBA" id="ARBA00022763"/>
    </source>
</evidence>
<evidence type="ECO:0000256" key="1">
    <source>
        <dbReference type="ARBA" id="ARBA00002817"/>
    </source>
</evidence>
<dbReference type="PANTHER" id="PTHR13152:SF0">
    <property type="entry name" value="GENERAL TRANSCRIPTION FACTOR IIH SUBUNIT 4"/>
    <property type="match status" value="1"/>
</dbReference>
<proteinExistence type="inferred from homology"/>
<dbReference type="Pfam" id="PF03849">
    <property type="entry name" value="Tfb2"/>
    <property type="match status" value="1"/>
</dbReference>
<keyword evidence="6 9" id="KW-0804">Transcription</keyword>
<sequence>MSSPSATTALDYLESLPGLTFAKLYAQPSTALAVFRRMLPHLAKTVVMSMLYLPGPMRAADLEAWFKSDVQSSQERERSVSVLVRLKVLVEEQAGGGAGLQYRLSEAFAKGLRCALTGAVGKGDAGKGSFGVACSAEKDEDVNVKFLDDFARRQWEAILYYVVGSANSGLSGDLEISAGTKRLLQQGNFVQIKSGGKQRLITQAGFTFLLEEVNAQVWSLAVVYLRVCEDLQMDPVDVLSFLFTLGSLELGIPYSTSNLTPTQQHMLDDLQDFGLIYRSSPTATAYYPTRLATTLTSDAPALPNNTSSTTTTAATESNEKGYIILETNYRLYAYTSSPLQISILSLFSTLHTRYPNLITAKITKSSIASAISQSITSDQIITYLSTHAHPVLRRQAAIMSAPILPPTVVDQIRLWQIEGERMTTWKGFYIRDVGGWEEYVKAVEYAEALGVLRQRFDAKRSFFVGRMDQMAGYFKLAAERRRRERDGGGGANSVSMKVDMRLESTGTTRESPCYYRNWQ</sequence>
<accession>A0A1X7RLZ7</accession>
<dbReference type="STRING" id="1276538.A0A1X7RLZ7"/>
<evidence type="ECO:0000259" key="10">
    <source>
        <dbReference type="Pfam" id="PF18307"/>
    </source>
</evidence>
<evidence type="ECO:0000256" key="8">
    <source>
        <dbReference type="ARBA" id="ARBA00023242"/>
    </source>
</evidence>
<evidence type="ECO:0000256" key="7">
    <source>
        <dbReference type="ARBA" id="ARBA00023204"/>
    </source>
</evidence>
<comment type="subcellular location">
    <subcellularLocation>
        <location evidence="2 9">Nucleus</location>
    </subcellularLocation>
</comment>
<dbReference type="NCBIfam" id="TIGR00625">
    <property type="entry name" value="tfb2"/>
    <property type="match status" value="1"/>
</dbReference>
<dbReference type="Pfam" id="PF18307">
    <property type="entry name" value="Tfb2_C"/>
    <property type="match status" value="1"/>
</dbReference>
<dbReference type="GO" id="GO:0005675">
    <property type="term" value="C:transcription factor TFIIH holo complex"/>
    <property type="evidence" value="ECO:0007669"/>
    <property type="project" value="TreeGrafter"/>
</dbReference>
<dbReference type="GO" id="GO:0001671">
    <property type="term" value="F:ATPase activator activity"/>
    <property type="evidence" value="ECO:0007669"/>
    <property type="project" value="InterPro"/>
</dbReference>
<evidence type="ECO:0000256" key="2">
    <source>
        <dbReference type="ARBA" id="ARBA00004123"/>
    </source>
</evidence>
<dbReference type="AlphaFoldDB" id="A0A1X7RLZ7"/>
<reference evidence="11 12" key="1">
    <citation type="submission" date="2016-06" db="EMBL/GenBank/DDBJ databases">
        <authorList>
            <person name="Kjaerup R.B."/>
            <person name="Dalgaard T.S."/>
            <person name="Juul-Madsen H.R."/>
        </authorList>
    </citation>
    <scope>NUCLEOTIDE SEQUENCE [LARGE SCALE GENOMIC DNA]</scope>
</reference>
<feature type="domain" description="Transcription factor Tfb2 C-terminal" evidence="10">
    <location>
        <begin position="410"/>
        <end position="475"/>
    </location>
</feature>
<dbReference type="EMBL" id="LT853694">
    <property type="protein sequence ID" value="SMQ48442.1"/>
    <property type="molecule type" value="Genomic_DNA"/>
</dbReference>
<gene>
    <name evidence="11" type="ORF">ZT3D7_G3591</name>
</gene>
<evidence type="ECO:0000256" key="6">
    <source>
        <dbReference type="ARBA" id="ARBA00023163"/>
    </source>
</evidence>
<comment type="function">
    <text evidence="9">Component of the general transcription and DNA repair factor IIH (TFIIH) core complex which is involved in general and transcription-coupled nucleotide excision repair (NER) of damaged DNA.</text>
</comment>
<dbReference type="InterPro" id="IPR004598">
    <property type="entry name" value="TFIIH_p52/Tfb2"/>
</dbReference>
<keyword evidence="4 9" id="KW-0227">DNA damage</keyword>
<dbReference type="GO" id="GO:0003690">
    <property type="term" value="F:double-stranded DNA binding"/>
    <property type="evidence" value="ECO:0007669"/>
    <property type="project" value="TreeGrafter"/>
</dbReference>
<evidence type="ECO:0000313" key="11">
    <source>
        <dbReference type="EMBL" id="SMQ48442.1"/>
    </source>
</evidence>
<keyword evidence="12" id="KW-1185">Reference proteome</keyword>
<dbReference type="PANTHER" id="PTHR13152">
    <property type="entry name" value="TFIIH, POLYPEPTIDE 4"/>
    <property type="match status" value="1"/>
</dbReference>
<dbReference type="InterPro" id="IPR040662">
    <property type="entry name" value="Tfb2_C"/>
</dbReference>
<comment type="function">
    <text evidence="1">Component of the general transcription and DNA repair factor IIH (TFIIH) core complex, which is involved in general and transcription-coupled nucleotide excision repair (NER) of damaged DNA and, when complexed to TFIIK, in RNA transcription by RNA polymerase II. In NER, TFIIH acts by opening DNA around the lesion to allow the excision of the damaged oligonucleotide and its replacement by a new DNA fragment. In transcription, TFIIH has an essential role in transcription initiation. When the pre-initiation complex (PIC) has been established, TFIIH is required for promoter opening and promoter escape. Phosphorylation of the C-terminal tail (CTD) of the largest subunit of RNA polymerase II by the kinase module TFIIK controls the initiation of transcription.</text>
</comment>
<evidence type="ECO:0000256" key="3">
    <source>
        <dbReference type="ARBA" id="ARBA00007132"/>
    </source>
</evidence>
<dbReference type="GO" id="GO:0000439">
    <property type="term" value="C:transcription factor TFIIH core complex"/>
    <property type="evidence" value="ECO:0007669"/>
    <property type="project" value="InterPro"/>
</dbReference>
<evidence type="ECO:0000313" key="12">
    <source>
        <dbReference type="Proteomes" id="UP000215127"/>
    </source>
</evidence>
<keyword evidence="5 9" id="KW-0805">Transcription regulation</keyword>
<organism evidence="11 12">
    <name type="scientific">Zymoseptoria tritici (strain ST99CH_3D7)</name>
    <dbReference type="NCBI Taxonomy" id="1276538"/>
    <lineage>
        <taxon>Eukaryota</taxon>
        <taxon>Fungi</taxon>
        <taxon>Dikarya</taxon>
        <taxon>Ascomycota</taxon>
        <taxon>Pezizomycotina</taxon>
        <taxon>Dothideomycetes</taxon>
        <taxon>Dothideomycetidae</taxon>
        <taxon>Mycosphaerellales</taxon>
        <taxon>Mycosphaerellaceae</taxon>
        <taxon>Zymoseptoria</taxon>
    </lineage>
</organism>
<dbReference type="Proteomes" id="UP000215127">
    <property type="component" value="Chromosome 3"/>
</dbReference>
<name>A0A1X7RLZ7_ZYMT9</name>
<evidence type="ECO:0000256" key="5">
    <source>
        <dbReference type="ARBA" id="ARBA00023015"/>
    </source>
</evidence>
<dbReference type="GO" id="GO:0006289">
    <property type="term" value="P:nucleotide-excision repair"/>
    <property type="evidence" value="ECO:0007669"/>
    <property type="project" value="InterPro"/>
</dbReference>
<keyword evidence="7 9" id="KW-0234">DNA repair</keyword>
<protein>
    <recommendedName>
        <fullName evidence="9">RNA polymerase II transcription factor B subunit 2</fullName>
    </recommendedName>
</protein>
<evidence type="ECO:0000256" key="9">
    <source>
        <dbReference type="RuleBase" id="RU364024"/>
    </source>
</evidence>
<comment type="similarity">
    <text evidence="3 9">Belongs to the TFB2 family.</text>
</comment>